<dbReference type="EMBL" id="JBBNAG010000009">
    <property type="protein sequence ID" value="KAK9104658.1"/>
    <property type="molecule type" value="Genomic_DNA"/>
</dbReference>
<comment type="caution">
    <text evidence="1">The sequence shown here is derived from an EMBL/GenBank/DDBJ whole genome shotgun (WGS) entry which is preliminary data.</text>
</comment>
<accession>A0AAP0F8L4</accession>
<evidence type="ECO:0000313" key="2">
    <source>
        <dbReference type="Proteomes" id="UP001419268"/>
    </source>
</evidence>
<protein>
    <submittedName>
        <fullName evidence="1">Uncharacterized protein</fullName>
    </submittedName>
</protein>
<name>A0AAP0F8L4_9MAGN</name>
<reference evidence="1 2" key="1">
    <citation type="submission" date="2024-01" db="EMBL/GenBank/DDBJ databases">
        <title>Genome assemblies of Stephania.</title>
        <authorList>
            <person name="Yang L."/>
        </authorList>
    </citation>
    <scope>NUCLEOTIDE SEQUENCE [LARGE SCALE GENOMIC DNA]</scope>
    <source>
        <strain evidence="1">JXDWG</strain>
        <tissue evidence="1">Leaf</tissue>
    </source>
</reference>
<organism evidence="1 2">
    <name type="scientific">Stephania cephalantha</name>
    <dbReference type="NCBI Taxonomy" id="152367"/>
    <lineage>
        <taxon>Eukaryota</taxon>
        <taxon>Viridiplantae</taxon>
        <taxon>Streptophyta</taxon>
        <taxon>Embryophyta</taxon>
        <taxon>Tracheophyta</taxon>
        <taxon>Spermatophyta</taxon>
        <taxon>Magnoliopsida</taxon>
        <taxon>Ranunculales</taxon>
        <taxon>Menispermaceae</taxon>
        <taxon>Menispermoideae</taxon>
        <taxon>Cissampelideae</taxon>
        <taxon>Stephania</taxon>
    </lineage>
</organism>
<keyword evidence="2" id="KW-1185">Reference proteome</keyword>
<dbReference type="Proteomes" id="UP001419268">
    <property type="component" value="Unassembled WGS sequence"/>
</dbReference>
<dbReference type="AlphaFoldDB" id="A0AAP0F8L4"/>
<evidence type="ECO:0000313" key="1">
    <source>
        <dbReference type="EMBL" id="KAK9104658.1"/>
    </source>
</evidence>
<gene>
    <name evidence="1" type="ORF">Scep_021502</name>
</gene>
<sequence length="69" mass="8456">MIKLVLARGNRHFYLYFIFQHLANFVPFKITSMPIVHYVLEANFTENLFITFPFKYFYSFRIIINQSHF</sequence>
<proteinExistence type="predicted"/>